<sequence length="326" mass="34786">MAGLGGLLGAYGSDEEEDEEHVGGAGQVTLLRDEESGEGDLDLSHLTSAQAKAEAESAERAPTGGDQQPSSQQQVVDLAAAPEAMDTDGQLQAAGGGGEQPPAAAEPDPMSRLPPEMREPPEGECDPVMQARVANWLYLQRTRGKFINDEIRKSRGYRNPEFFSKMVEHLEIEQYGTAFAPEVYDPAALPPQDYLDALQKEWAGEEERRKAARAAGQGRVEFQKSASQTGLVGTTLKPGLNQQLQQQSQPPPHAPPPASVAAAAAAAKASAVAAAAQQQHMQQQQLAQMQQQQQQQQQANMSASLAAAHAQAVLLAAHMSQGMQRR</sequence>
<name>A0A9D4TMD9_CHLVU</name>
<feature type="compositionally biased region" description="Low complexity" evidence="1">
    <location>
        <begin position="60"/>
        <end position="77"/>
    </location>
</feature>
<dbReference type="EMBL" id="SIDB01000008">
    <property type="protein sequence ID" value="KAI3429437.1"/>
    <property type="molecule type" value="Genomic_DNA"/>
</dbReference>
<keyword evidence="3" id="KW-1185">Reference proteome</keyword>
<dbReference type="PANTHER" id="PTHR13464">
    <property type="entry name" value="TRANSCRIPTIONAL REGULATOR PROTEIN HCNGP"/>
    <property type="match status" value="1"/>
</dbReference>
<evidence type="ECO:0000256" key="1">
    <source>
        <dbReference type="SAM" id="MobiDB-lite"/>
    </source>
</evidence>
<dbReference type="AlphaFoldDB" id="A0A9D4TMD9"/>
<evidence type="ECO:0000313" key="2">
    <source>
        <dbReference type="EMBL" id="KAI3429437.1"/>
    </source>
</evidence>
<feature type="compositionally biased region" description="Pro residues" evidence="1">
    <location>
        <begin position="249"/>
        <end position="258"/>
    </location>
</feature>
<gene>
    <name evidence="2" type="ORF">D9Q98_005531</name>
</gene>
<dbReference type="GO" id="GO:0005634">
    <property type="term" value="C:nucleus"/>
    <property type="evidence" value="ECO:0007669"/>
    <property type="project" value="TreeGrafter"/>
</dbReference>
<dbReference type="Proteomes" id="UP001055712">
    <property type="component" value="Unassembled WGS sequence"/>
</dbReference>
<protein>
    <submittedName>
        <fullName evidence="2">Uncharacterized protein</fullName>
    </submittedName>
</protein>
<feature type="region of interest" description="Disordered" evidence="1">
    <location>
        <begin position="242"/>
        <end position="261"/>
    </location>
</feature>
<dbReference type="OrthoDB" id="530175at2759"/>
<comment type="caution">
    <text evidence="2">The sequence shown here is derived from an EMBL/GenBank/DDBJ whole genome shotgun (WGS) entry which is preliminary data.</text>
</comment>
<reference evidence="2" key="1">
    <citation type="journal article" date="2019" name="Plant J.">
        <title>Chlorella vulgaris genome assembly and annotation reveals the molecular basis for metabolic acclimation to high light conditions.</title>
        <authorList>
            <person name="Cecchin M."/>
            <person name="Marcolungo L."/>
            <person name="Rossato M."/>
            <person name="Girolomoni L."/>
            <person name="Cosentino E."/>
            <person name="Cuine S."/>
            <person name="Li-Beisson Y."/>
            <person name="Delledonne M."/>
            <person name="Ballottari M."/>
        </authorList>
    </citation>
    <scope>NUCLEOTIDE SEQUENCE</scope>
    <source>
        <strain evidence="2">211/11P</strain>
    </source>
</reference>
<organism evidence="2 3">
    <name type="scientific">Chlorella vulgaris</name>
    <name type="common">Green alga</name>
    <dbReference type="NCBI Taxonomy" id="3077"/>
    <lineage>
        <taxon>Eukaryota</taxon>
        <taxon>Viridiplantae</taxon>
        <taxon>Chlorophyta</taxon>
        <taxon>core chlorophytes</taxon>
        <taxon>Trebouxiophyceae</taxon>
        <taxon>Chlorellales</taxon>
        <taxon>Chlorellaceae</taxon>
        <taxon>Chlorella clade</taxon>
        <taxon>Chlorella</taxon>
    </lineage>
</organism>
<accession>A0A9D4TMD9</accession>
<dbReference type="GO" id="GO:0006355">
    <property type="term" value="P:regulation of DNA-templated transcription"/>
    <property type="evidence" value="ECO:0007669"/>
    <property type="project" value="InterPro"/>
</dbReference>
<feature type="region of interest" description="Disordered" evidence="1">
    <location>
        <begin position="214"/>
        <end position="235"/>
    </location>
</feature>
<evidence type="ECO:0000313" key="3">
    <source>
        <dbReference type="Proteomes" id="UP001055712"/>
    </source>
</evidence>
<dbReference type="Pfam" id="PF07818">
    <property type="entry name" value="HCNGP"/>
    <property type="match status" value="1"/>
</dbReference>
<proteinExistence type="predicted"/>
<reference evidence="2" key="2">
    <citation type="submission" date="2020-11" db="EMBL/GenBank/DDBJ databases">
        <authorList>
            <person name="Cecchin M."/>
            <person name="Marcolungo L."/>
            <person name="Rossato M."/>
            <person name="Girolomoni L."/>
            <person name="Cosentino E."/>
            <person name="Cuine S."/>
            <person name="Li-Beisson Y."/>
            <person name="Delledonne M."/>
            <person name="Ballottari M."/>
        </authorList>
    </citation>
    <scope>NUCLEOTIDE SEQUENCE</scope>
    <source>
        <strain evidence="2">211/11P</strain>
        <tissue evidence="2">Whole cell</tissue>
    </source>
</reference>
<dbReference type="InterPro" id="IPR012479">
    <property type="entry name" value="SAP30BP"/>
</dbReference>
<feature type="region of interest" description="Disordered" evidence="1">
    <location>
        <begin position="1"/>
        <end position="125"/>
    </location>
</feature>
<dbReference type="PANTHER" id="PTHR13464:SF0">
    <property type="entry name" value="SAP30-BINDING PROTEIN"/>
    <property type="match status" value="1"/>
</dbReference>